<organism evidence="2 3">
    <name type="scientific">Sphingobacterium pedocola</name>
    <dbReference type="NCBI Taxonomy" id="2082722"/>
    <lineage>
        <taxon>Bacteria</taxon>
        <taxon>Pseudomonadati</taxon>
        <taxon>Bacteroidota</taxon>
        <taxon>Sphingobacteriia</taxon>
        <taxon>Sphingobacteriales</taxon>
        <taxon>Sphingobacteriaceae</taxon>
        <taxon>Sphingobacterium</taxon>
    </lineage>
</organism>
<comment type="caution">
    <text evidence="2">The sequence shown here is derived from an EMBL/GenBank/DDBJ whole genome shotgun (WGS) entry which is preliminary data.</text>
</comment>
<keyword evidence="1" id="KW-0732">Signal</keyword>
<sequence>MNRIIVKYSICFVALVYGLALLTLGNLQAQTVPATDTLDEKITGSIFLKVKAYPDKLVLRWGIDNAAVWLVANDVGIGIDRIVLDEQNKPLQKQWTKINTRPIKHEDEDLFRQRVLADTGNNALLIAAEALFGNPSIAAPSIADQESMENASMEFENKYTLAMMAADMDTVSANALGMRYTDHLAVNGTYKYAYRVYIDSPLPSVFEVDTAFYLLPGSMKDEVLSPRNVKAVGKDRAVHILIPNDGLHNTFTSYNVERSEDGAQFTRLNQIPIVFNRLVDAKDFIYIDSVDNYTKYYYRVNGIDAFADTSYYAPVVSALAQQQTAPPRGYLMARIEQGKFAHLSWTQETDADRPIAGFIVRKGAQMDQLDDYLTEELLPASQREYTDQNTDLVKGVYYQVLAVDTAGNYAGTNVQYVFAYDSIPPLPPTGLQGFVDSTGVVTVRWHVDYLDNIQGYRVFMANQKSGSYSPITADFVRDSVFIDTLDRSVLNKEVYYRVVAIDGNSNHSDFSDILTVARPKMVQTPAPVIENYKVSDGTVSFRWVLPPGDDSKAVEVLRRVALDSLWSTLATLPLETLSYTDSTVEASRNYEYAVRVRDNQNKVSEISFPLQVFVYASAQNAPGTLTVKMENEKPVLSWTAPADMEVDYYIIYKAEGNGLVQYDSVTGSAHTYTDVAAGKKYGLKAVFKNQTVSALLVSP</sequence>
<feature type="signal peptide" evidence="1">
    <location>
        <begin position="1"/>
        <end position="29"/>
    </location>
</feature>
<dbReference type="InterPro" id="IPR013783">
    <property type="entry name" value="Ig-like_fold"/>
</dbReference>
<evidence type="ECO:0000313" key="2">
    <source>
        <dbReference type="EMBL" id="MBE8720880.1"/>
    </source>
</evidence>
<feature type="chain" id="PRO_5047249658" description="Fibronectin type III domain-containing protein" evidence="1">
    <location>
        <begin position="30"/>
        <end position="699"/>
    </location>
</feature>
<keyword evidence="3" id="KW-1185">Reference proteome</keyword>
<dbReference type="EMBL" id="PSKQ01000018">
    <property type="protein sequence ID" value="MBE8720880.1"/>
    <property type="molecule type" value="Genomic_DNA"/>
</dbReference>
<dbReference type="RefSeq" id="WP_196940694.1">
    <property type="nucleotide sequence ID" value="NZ_MU158691.1"/>
</dbReference>
<evidence type="ECO:0000256" key="1">
    <source>
        <dbReference type="SAM" id="SignalP"/>
    </source>
</evidence>
<accession>A0ABR9T6H6</accession>
<dbReference type="Proteomes" id="UP000618319">
    <property type="component" value="Unassembled WGS sequence"/>
</dbReference>
<reference evidence="2 3" key="1">
    <citation type="submission" date="2018-02" db="EMBL/GenBank/DDBJ databases">
        <title>Sphingobacterium KA21.</title>
        <authorList>
            <person name="Vasarhelyi B.M."/>
            <person name="Deshmukh S."/>
            <person name="Balint B."/>
            <person name="Kukolya J."/>
        </authorList>
    </citation>
    <scope>NUCLEOTIDE SEQUENCE [LARGE SCALE GENOMIC DNA]</scope>
    <source>
        <strain evidence="2 3">Ka21</strain>
    </source>
</reference>
<dbReference type="InterPro" id="IPR036116">
    <property type="entry name" value="FN3_sf"/>
</dbReference>
<evidence type="ECO:0000313" key="3">
    <source>
        <dbReference type="Proteomes" id="UP000618319"/>
    </source>
</evidence>
<proteinExistence type="predicted"/>
<dbReference type="InterPro" id="IPR003961">
    <property type="entry name" value="FN3_dom"/>
</dbReference>
<gene>
    <name evidence="2" type="ORF">C4F40_09115</name>
</gene>
<dbReference type="CDD" id="cd00063">
    <property type="entry name" value="FN3"/>
    <property type="match status" value="1"/>
</dbReference>
<dbReference type="SUPFAM" id="SSF49265">
    <property type="entry name" value="Fibronectin type III"/>
    <property type="match status" value="3"/>
</dbReference>
<protein>
    <recommendedName>
        <fullName evidence="4">Fibronectin type III domain-containing protein</fullName>
    </recommendedName>
</protein>
<name>A0ABR9T6H6_9SPHI</name>
<evidence type="ECO:0008006" key="4">
    <source>
        <dbReference type="Google" id="ProtNLM"/>
    </source>
</evidence>
<dbReference type="Gene3D" id="2.60.40.10">
    <property type="entry name" value="Immunoglobulins"/>
    <property type="match status" value="4"/>
</dbReference>